<dbReference type="SUPFAM" id="SSF69118">
    <property type="entry name" value="AhpD-like"/>
    <property type="match status" value="1"/>
</dbReference>
<organism evidence="2 3">
    <name type="scientific">Paractinoplanes ferrugineus</name>
    <dbReference type="NCBI Taxonomy" id="113564"/>
    <lineage>
        <taxon>Bacteria</taxon>
        <taxon>Bacillati</taxon>
        <taxon>Actinomycetota</taxon>
        <taxon>Actinomycetes</taxon>
        <taxon>Micromonosporales</taxon>
        <taxon>Micromonosporaceae</taxon>
        <taxon>Paractinoplanes</taxon>
    </lineage>
</organism>
<comment type="caution">
    <text evidence="2">The sequence shown here is derived from an EMBL/GenBank/DDBJ whole genome shotgun (WGS) entry which is preliminary data.</text>
</comment>
<dbReference type="PANTHER" id="PTHR35446:SF2">
    <property type="entry name" value="CARBOXYMUCONOLACTONE DECARBOXYLASE-LIKE DOMAIN-CONTAINING PROTEIN"/>
    <property type="match status" value="1"/>
</dbReference>
<protein>
    <submittedName>
        <fullName evidence="2">Alkyl hydroperoxide reductase AhpD</fullName>
    </submittedName>
</protein>
<dbReference type="InterPro" id="IPR003779">
    <property type="entry name" value="CMD-like"/>
</dbReference>
<dbReference type="GO" id="GO:0051920">
    <property type="term" value="F:peroxiredoxin activity"/>
    <property type="evidence" value="ECO:0007669"/>
    <property type="project" value="InterPro"/>
</dbReference>
<reference evidence="2" key="1">
    <citation type="submission" date="2021-01" db="EMBL/GenBank/DDBJ databases">
        <title>Whole genome shotgun sequence of Actinoplanes ferrugineus NBRC 15555.</title>
        <authorList>
            <person name="Komaki H."/>
            <person name="Tamura T."/>
        </authorList>
    </citation>
    <scope>NUCLEOTIDE SEQUENCE</scope>
    <source>
        <strain evidence="2">NBRC 15555</strain>
    </source>
</reference>
<dbReference type="Proteomes" id="UP000598174">
    <property type="component" value="Unassembled WGS sequence"/>
</dbReference>
<dbReference type="Gene3D" id="1.20.1290.10">
    <property type="entry name" value="AhpD-like"/>
    <property type="match status" value="1"/>
</dbReference>
<dbReference type="PANTHER" id="PTHR35446">
    <property type="entry name" value="SI:CH211-175M2.5"/>
    <property type="match status" value="1"/>
</dbReference>
<dbReference type="AlphaFoldDB" id="A0A919J101"/>
<feature type="domain" description="Carboxymuconolactone decarboxylase-like" evidence="1">
    <location>
        <begin position="43"/>
        <end position="95"/>
    </location>
</feature>
<dbReference type="EMBL" id="BOMM01000028">
    <property type="protein sequence ID" value="GIE11392.1"/>
    <property type="molecule type" value="Genomic_DNA"/>
</dbReference>
<dbReference type="NCBIfam" id="TIGR00778">
    <property type="entry name" value="ahpD_dom"/>
    <property type="match status" value="1"/>
</dbReference>
<name>A0A919J101_9ACTN</name>
<dbReference type="Pfam" id="PF02627">
    <property type="entry name" value="CMD"/>
    <property type="match status" value="1"/>
</dbReference>
<accession>A0A919J101</accession>
<proteinExistence type="predicted"/>
<evidence type="ECO:0000313" key="3">
    <source>
        <dbReference type="Proteomes" id="UP000598174"/>
    </source>
</evidence>
<evidence type="ECO:0000259" key="1">
    <source>
        <dbReference type="Pfam" id="PF02627"/>
    </source>
</evidence>
<evidence type="ECO:0000313" key="2">
    <source>
        <dbReference type="EMBL" id="GIE11392.1"/>
    </source>
</evidence>
<sequence length="303" mass="31898">MTYRFFTPSPARTATGLLADVHRQMREEYHGPMPTFQALSPAPELLAATWTLTRAARLAGDTDRAGREVVAFAVSRANRCRFCAAVHVSELHTLGEHDLAETIAAGGTPPDPWHAGLMAWASASRKPRAGWWIGQYRPEIVGTLLTVHFVNRVVRALLVPGLLPGGRPGGRSPGGRAAAPIGGDAVGPAAAYAALRAAAARGGDQLSELARDTVRGTVGWESGQHPEEPAAWATDLVRDLPPADRVGARIALLAAFAPAAISRGDVGLWRLSRPADADLVRLVAYGAITATDHVAGALAPARH</sequence>
<dbReference type="RefSeq" id="WP_203817919.1">
    <property type="nucleotide sequence ID" value="NZ_BAAABP010000058.1"/>
</dbReference>
<gene>
    <name evidence="2" type="ORF">Afe05nite_32320</name>
</gene>
<keyword evidence="3" id="KW-1185">Reference proteome</keyword>
<dbReference type="InterPro" id="IPR004675">
    <property type="entry name" value="AhpD_core"/>
</dbReference>
<dbReference type="InterPro" id="IPR029032">
    <property type="entry name" value="AhpD-like"/>
</dbReference>